<evidence type="ECO:0000256" key="1">
    <source>
        <dbReference type="SAM" id="MobiDB-lite"/>
    </source>
</evidence>
<evidence type="ECO:0000313" key="2">
    <source>
        <dbReference type="EMBL" id="KAF0043861.1"/>
    </source>
</evidence>
<dbReference type="AlphaFoldDB" id="A0A6A4TM15"/>
<organism evidence="2 3">
    <name type="scientific">Scophthalmus maximus</name>
    <name type="common">Turbot</name>
    <name type="synonym">Psetta maxima</name>
    <dbReference type="NCBI Taxonomy" id="52904"/>
    <lineage>
        <taxon>Eukaryota</taxon>
        <taxon>Metazoa</taxon>
        <taxon>Chordata</taxon>
        <taxon>Craniata</taxon>
        <taxon>Vertebrata</taxon>
        <taxon>Euteleostomi</taxon>
        <taxon>Actinopterygii</taxon>
        <taxon>Neopterygii</taxon>
        <taxon>Teleostei</taxon>
        <taxon>Neoteleostei</taxon>
        <taxon>Acanthomorphata</taxon>
        <taxon>Carangaria</taxon>
        <taxon>Pleuronectiformes</taxon>
        <taxon>Pleuronectoidei</taxon>
        <taxon>Scophthalmidae</taxon>
        <taxon>Scophthalmus</taxon>
    </lineage>
</organism>
<evidence type="ECO:0000313" key="3">
    <source>
        <dbReference type="Proteomes" id="UP000438429"/>
    </source>
</evidence>
<feature type="region of interest" description="Disordered" evidence="1">
    <location>
        <begin position="44"/>
        <end position="79"/>
    </location>
</feature>
<dbReference type="Proteomes" id="UP000438429">
    <property type="component" value="Unassembled WGS sequence"/>
</dbReference>
<name>A0A6A4TM15_SCOMX</name>
<sequence>MRTKAETTQPYVCCCREPVHTGEQEGCRDRMTLLWDFKEEHCERTSPQSALPGKDGQSNVSKQGKHERGNYDSENLTQTWTTREKECATEIVLTREAE</sequence>
<gene>
    <name evidence="2" type="ORF">F2P81_003019</name>
</gene>
<proteinExistence type="predicted"/>
<protein>
    <submittedName>
        <fullName evidence="2">Uncharacterized protein</fullName>
    </submittedName>
</protein>
<comment type="caution">
    <text evidence="2">The sequence shown here is derived from an EMBL/GenBank/DDBJ whole genome shotgun (WGS) entry which is preliminary data.</text>
</comment>
<reference evidence="2 3" key="1">
    <citation type="submission" date="2019-06" db="EMBL/GenBank/DDBJ databases">
        <title>Draft genomes of female and male turbot (Scophthalmus maximus).</title>
        <authorList>
            <person name="Xu H."/>
            <person name="Xu X.-W."/>
            <person name="Shao C."/>
            <person name="Chen S."/>
        </authorList>
    </citation>
    <scope>NUCLEOTIDE SEQUENCE [LARGE SCALE GENOMIC DNA]</scope>
    <source>
        <strain evidence="2">Ysfricsl-2016a</strain>
        <tissue evidence="2">Blood</tissue>
    </source>
</reference>
<dbReference type="EMBL" id="VEVO01000003">
    <property type="protein sequence ID" value="KAF0043861.1"/>
    <property type="molecule type" value="Genomic_DNA"/>
</dbReference>
<accession>A0A6A4TM15</accession>